<dbReference type="InterPro" id="IPR028994">
    <property type="entry name" value="Integrin_alpha_N"/>
</dbReference>
<dbReference type="Pfam" id="PF13517">
    <property type="entry name" value="FG-GAP_3"/>
    <property type="match status" value="2"/>
</dbReference>
<feature type="chain" id="PRO_5046084457" evidence="2">
    <location>
        <begin position="39"/>
        <end position="567"/>
    </location>
</feature>
<sequence>MNEIFRPKRRVAERIAASAAMVLGATLLISQGAGTAQAAETAGDHYDYNGDGFQDLYMVRKSDGHLLFSAGDGGETLPAPVSKGGGWGKMDIAMAGDLTEDGLPDLLARDGKTGNLYTYPGDGSGGFAARILVSGGWNTMVAFSSAGDFDGDGLLDLYAVRKADGLLYFYPGEGDGTFGARTVAVVDEDLGTGWAVFDSMTTVDHGNGPELLLHSITAGNYLHLESDGEGGFEPYPSYYTGSLYSDADPTRYRQVVAAGDRNEDGYQDFVAIGRQSGELLLLEGDAYSNARFKTRLATVGTVYRLPATTYEHAYDYDQDYASDLVAVRSATPADLTFYPGTGTGGFGSRRNLYFQIDGMTLVESAGDMNGDLIPDLLIRSDDGLLEMHPGHEVNFLNGQIVAIGSGWNSMSAIVGGQDLNGDGKVDIVAREKSTGYLWLYPGKGDGRVGTRVKIGTGWNAMREITAPGDLDHDGHADILAIRGSDNCMYFYGGRGNGTLKPGVKMSCNWVGYDSVAAVGDFNGDGHTDWVARRKSDGALFLYRGNGAGGYGSRAQVGTGWNSIKFIA</sequence>
<keyword evidence="1 2" id="KW-0732">Signal</keyword>
<proteinExistence type="predicted"/>
<dbReference type="InterPro" id="IPR013517">
    <property type="entry name" value="FG-GAP"/>
</dbReference>
<keyword evidence="4" id="KW-1185">Reference proteome</keyword>
<dbReference type="Gene3D" id="2.130.10.130">
    <property type="entry name" value="Integrin alpha, N-terminal"/>
    <property type="match status" value="2"/>
</dbReference>
<feature type="signal peptide" evidence="2">
    <location>
        <begin position="1"/>
        <end position="38"/>
    </location>
</feature>
<evidence type="ECO:0000256" key="2">
    <source>
        <dbReference type="SAM" id="SignalP"/>
    </source>
</evidence>
<evidence type="ECO:0000313" key="4">
    <source>
        <dbReference type="Proteomes" id="UP001595712"/>
    </source>
</evidence>
<dbReference type="PANTHER" id="PTHR44103">
    <property type="entry name" value="PROPROTEIN CONVERTASE P"/>
    <property type="match status" value="1"/>
</dbReference>
<evidence type="ECO:0000313" key="3">
    <source>
        <dbReference type="EMBL" id="MFC3494500.1"/>
    </source>
</evidence>
<comment type="caution">
    <text evidence="3">The sequence shown here is derived from an EMBL/GenBank/DDBJ whole genome shotgun (WGS) entry which is preliminary data.</text>
</comment>
<gene>
    <name evidence="3" type="ORF">ACFO8M_18595</name>
</gene>
<name>A0ABV7Q0Y1_9ACTN</name>
<dbReference type="RefSeq" id="WP_387978302.1">
    <property type="nucleotide sequence ID" value="NZ_JBHRWO010000019.1"/>
</dbReference>
<dbReference type="Proteomes" id="UP001595712">
    <property type="component" value="Unassembled WGS sequence"/>
</dbReference>
<protein>
    <submittedName>
        <fullName evidence="3">FG-GAP repeat domain-containing protein</fullName>
    </submittedName>
</protein>
<accession>A0ABV7Q0Y1</accession>
<reference evidence="4" key="1">
    <citation type="journal article" date="2019" name="Int. J. Syst. Evol. Microbiol.">
        <title>The Global Catalogue of Microorganisms (GCM) 10K type strain sequencing project: providing services to taxonomists for standard genome sequencing and annotation.</title>
        <authorList>
            <consortium name="The Broad Institute Genomics Platform"/>
            <consortium name="The Broad Institute Genome Sequencing Center for Infectious Disease"/>
            <person name="Wu L."/>
            <person name="Ma J."/>
        </authorList>
    </citation>
    <scope>NUCLEOTIDE SEQUENCE [LARGE SCALE GENOMIC DNA]</scope>
    <source>
        <strain evidence="4">CGMCC 4.7396</strain>
    </source>
</reference>
<dbReference type="SUPFAM" id="SSF69318">
    <property type="entry name" value="Integrin alpha N-terminal domain"/>
    <property type="match status" value="2"/>
</dbReference>
<dbReference type="PANTHER" id="PTHR44103:SF1">
    <property type="entry name" value="PROPROTEIN CONVERTASE P"/>
    <property type="match status" value="1"/>
</dbReference>
<evidence type="ECO:0000256" key="1">
    <source>
        <dbReference type="ARBA" id="ARBA00022729"/>
    </source>
</evidence>
<organism evidence="3 4">
    <name type="scientific">Glycomyces rhizosphaerae</name>
    <dbReference type="NCBI Taxonomy" id="2054422"/>
    <lineage>
        <taxon>Bacteria</taxon>
        <taxon>Bacillati</taxon>
        <taxon>Actinomycetota</taxon>
        <taxon>Actinomycetes</taxon>
        <taxon>Glycomycetales</taxon>
        <taxon>Glycomycetaceae</taxon>
        <taxon>Glycomyces</taxon>
    </lineage>
</organism>
<dbReference type="EMBL" id="JBHRWO010000019">
    <property type="protein sequence ID" value="MFC3494500.1"/>
    <property type="molecule type" value="Genomic_DNA"/>
</dbReference>